<accession>A0A2S9Y4J1</accession>
<feature type="transmembrane region" description="Helical" evidence="1">
    <location>
        <begin position="234"/>
        <end position="253"/>
    </location>
</feature>
<keyword evidence="1" id="KW-1133">Transmembrane helix</keyword>
<sequence length="637" mass="72458">MSEARRRFARARVWLALLVIVGVHLALVDYFFGAILPLPELPFNRGDFATHANQVRRVLTGLESGHHWVYDVQLLAGAPNGVLFDADVKGWELWTWALVELGVGEGRAYNAFVLAVHLALPIVVFGAARIARLDRRPALAATGLAVLLWSFDSFTHWMWFIGTVTYSFVAYFALLPLALFYRWLEDRRPVFAIGCALSLALGHLVHPYIFFILVAPMLALYVRAAWVDRDLRPVDHGITLGIAAVTLGANFWWLKTALRFFHYILDSAFYAQGGIEFLFYDLFGLLHDPSTQGMIGPRTAVRLLITIAALAGLRAWRRSGDRRHLPCVVLIVTMAALTYLGGYTPAAQIQPYRHNLPLGFALLIPAASWLSGALESRPWQTLRGPARGLALILGLLALLHLTRDALYFFAPSMRDRQPLDDGREVLMNTLGHAYTPRYRYDQQNQWEGVVAWVAEHDDGQGRWLVRDQVLGEYLMARTQAQLIGGFMVRNIEHSDANWFRRAGDPPYSPEAVARYFQTYGVRWLIVPRGDRKSWWDEHPRLVTRAGFVDEMIIYQVNVDTRLLRGRGRVDASVNRIEVTRTRPDEDLVLRYHWMETLRCAPDCKIAREPVKGDRVGFIRVPAPHPRDFVIENAYVWE</sequence>
<feature type="transmembrane region" description="Helical" evidence="1">
    <location>
        <begin position="388"/>
        <end position="410"/>
    </location>
</feature>
<protein>
    <recommendedName>
        <fullName evidence="4">Glycosyltransferase RgtA/B/C/D-like domain-containing protein</fullName>
    </recommendedName>
</protein>
<proteinExistence type="predicted"/>
<evidence type="ECO:0008006" key="4">
    <source>
        <dbReference type="Google" id="ProtNLM"/>
    </source>
</evidence>
<evidence type="ECO:0000256" key="1">
    <source>
        <dbReference type="SAM" id="Phobius"/>
    </source>
</evidence>
<dbReference type="OrthoDB" id="5482811at2"/>
<dbReference type="EMBL" id="PVNK01000138">
    <property type="protein sequence ID" value="PRQ00017.1"/>
    <property type="molecule type" value="Genomic_DNA"/>
</dbReference>
<organism evidence="2 3">
    <name type="scientific">Enhygromyxa salina</name>
    <dbReference type="NCBI Taxonomy" id="215803"/>
    <lineage>
        <taxon>Bacteria</taxon>
        <taxon>Pseudomonadati</taxon>
        <taxon>Myxococcota</taxon>
        <taxon>Polyangia</taxon>
        <taxon>Nannocystales</taxon>
        <taxon>Nannocystaceae</taxon>
        <taxon>Enhygromyxa</taxon>
    </lineage>
</organism>
<feature type="transmembrane region" description="Helical" evidence="1">
    <location>
        <begin position="328"/>
        <end position="346"/>
    </location>
</feature>
<feature type="transmembrane region" description="Helical" evidence="1">
    <location>
        <begin position="260"/>
        <end position="280"/>
    </location>
</feature>
<comment type="caution">
    <text evidence="2">The sequence shown here is derived from an EMBL/GenBank/DDBJ whole genome shotgun (WGS) entry which is preliminary data.</text>
</comment>
<dbReference type="RefSeq" id="WP_106392215.1">
    <property type="nucleotide sequence ID" value="NZ_PVNK01000138.1"/>
</dbReference>
<feature type="transmembrane region" description="Helical" evidence="1">
    <location>
        <begin position="358"/>
        <end position="376"/>
    </location>
</feature>
<feature type="transmembrane region" description="Helical" evidence="1">
    <location>
        <begin position="165"/>
        <end position="184"/>
    </location>
</feature>
<keyword evidence="1" id="KW-0812">Transmembrane</keyword>
<feature type="transmembrane region" description="Helical" evidence="1">
    <location>
        <begin position="300"/>
        <end position="316"/>
    </location>
</feature>
<evidence type="ECO:0000313" key="2">
    <source>
        <dbReference type="EMBL" id="PRQ00017.1"/>
    </source>
</evidence>
<reference evidence="2 3" key="1">
    <citation type="submission" date="2018-03" db="EMBL/GenBank/DDBJ databases">
        <title>Draft Genome Sequences of the Obligatory Marine Myxobacteria Enhygromyxa salina SWB005.</title>
        <authorList>
            <person name="Poehlein A."/>
            <person name="Moghaddam J.A."/>
            <person name="Harms H."/>
            <person name="Alanjari M."/>
            <person name="Koenig G.M."/>
            <person name="Daniel R."/>
            <person name="Schaeberle T.F."/>
        </authorList>
    </citation>
    <scope>NUCLEOTIDE SEQUENCE [LARGE SCALE GENOMIC DNA]</scope>
    <source>
        <strain evidence="2 3">SWB005</strain>
    </source>
</reference>
<feature type="transmembrane region" description="Helical" evidence="1">
    <location>
        <begin position="191"/>
        <end position="222"/>
    </location>
</feature>
<feature type="transmembrane region" description="Helical" evidence="1">
    <location>
        <begin position="108"/>
        <end position="131"/>
    </location>
</feature>
<gene>
    <name evidence="2" type="ORF">ENSA5_28310</name>
</gene>
<keyword evidence="3" id="KW-1185">Reference proteome</keyword>
<dbReference type="Proteomes" id="UP000237968">
    <property type="component" value="Unassembled WGS sequence"/>
</dbReference>
<name>A0A2S9Y4J1_9BACT</name>
<evidence type="ECO:0000313" key="3">
    <source>
        <dbReference type="Proteomes" id="UP000237968"/>
    </source>
</evidence>
<dbReference type="AlphaFoldDB" id="A0A2S9Y4J1"/>
<keyword evidence="1" id="KW-0472">Membrane</keyword>
<feature type="transmembrane region" description="Helical" evidence="1">
    <location>
        <begin position="12"/>
        <end position="36"/>
    </location>
</feature>
<feature type="transmembrane region" description="Helical" evidence="1">
    <location>
        <begin position="138"/>
        <end position="159"/>
    </location>
</feature>